<dbReference type="SMART" id="SM00245">
    <property type="entry name" value="TSPc"/>
    <property type="match status" value="1"/>
</dbReference>
<dbReference type="SUPFAM" id="SSF69304">
    <property type="entry name" value="Tricorn protease N-terminal domain"/>
    <property type="match status" value="1"/>
</dbReference>
<comment type="similarity">
    <text evidence="2 7">Belongs to the peptidase S41B family.</text>
</comment>
<evidence type="ECO:0000256" key="1">
    <source>
        <dbReference type="ARBA" id="ARBA00004496"/>
    </source>
</evidence>
<proteinExistence type="inferred from homology"/>
<evidence type="ECO:0000256" key="5">
    <source>
        <dbReference type="ARBA" id="ARBA00022801"/>
    </source>
</evidence>
<keyword evidence="4 7" id="KW-0645">Protease</keyword>
<dbReference type="PANTHER" id="PTHR43253">
    <property type="entry name" value="TRICORN PROTEASE HOMOLOG 2-RELATED"/>
    <property type="match status" value="1"/>
</dbReference>
<comment type="function">
    <text evidence="7">Degrades oligopeptides.</text>
</comment>
<keyword evidence="6 7" id="KW-0720">Serine protease</keyword>
<dbReference type="Proteomes" id="UP001500622">
    <property type="component" value="Unassembled WGS sequence"/>
</dbReference>
<dbReference type="Pfam" id="PF03572">
    <property type="entry name" value="Peptidase_S41"/>
    <property type="match status" value="1"/>
</dbReference>
<dbReference type="EC" id="3.4.21.-" evidence="7"/>
<dbReference type="Gene3D" id="2.120.10.60">
    <property type="entry name" value="Tricorn protease N-terminal domain"/>
    <property type="match status" value="1"/>
</dbReference>
<dbReference type="Pfam" id="PF26550">
    <property type="entry name" value="Tricorn_2nd"/>
    <property type="match status" value="1"/>
</dbReference>
<feature type="compositionally biased region" description="Basic and acidic residues" evidence="8">
    <location>
        <begin position="565"/>
        <end position="583"/>
    </location>
</feature>
<sequence length="1109" mass="120772">MTHATPAYLRFPHVQGDLVTFVAADDLWLATTDGGRAWRLTHDGVPVRQPRLSPDGTRVAFVSYRDGHPEVMVTDIDSGEVRRLTWWAGSVTTMLGWDGGERILVASNAGEANMRHAVVKAVGLDGSTERLAHGMASGLALHPGGAVALTTPWSRPPAHWKRYRGGTAPRLWLDKSGKGRWERLLADDDASLVDPMWIGDALLFVSDRAATFPDRTDEQANLWIWDTPGKRAPRQLTHQDPETGYVRDATTDGETIAWHSRGRIWLLDALEDLDAEPRTLDVTLPGTAPTRTAVAPTENLDALAPDHGGDHSLVGWRGNAFWLAHREGPAHAVVADSGVRVREPVVLGRTGRAAVVTDADGEDAIEIHSLDGSEHPRRVLGGQLGRVLHLDSDPAGERLAVISHDGWIRLVTLAGGSGRRGRSAPRPTVRDVARSGNGEALTPSFSPDGRYLVWSEPTDVEGELHRVVVLDTSTGAAPVALTSGQFHDHSPAVTLDGKYIVFLSDRTFDPHYDKHAFALSFSGATRPWLIPISATEPAPFGPSADGWRLSKPEDQADGTEGAADASDKKKDKSKDTAGDKDESAVVCPDLDADRAEERIVPFPVPSAEYRDLRAAKDGVLWIRVAEEEGDLGTRRAGVSGDPAPDSLERWSFPERKVTTIVEKVGGYAVSGDGERLVVKHQDSVTVTPATRKPGEDDDEVVSVDLGRLRFELDPSAEWRQMFDENARLMRDHFWRADMDGVDWDGVVARWRPVVDQVRSHDDLVDVLWETVGELNTSHAYVMPSRPLGNEDRRLGLLGADLSPADDGWRIDRILPGESSEPDARSPLRAAGVDARDGDLLTAVDGVPVDPAVGPAANLVGAAGKPVELTLRRDGGERRVVVVPLADEEIIRYQDWVRSRREYVRERSGGRLGYLHVPDMMSYGWAQLHRDLRLASRAEGIVADVRYNRGGHTSELVVARLAARVVAWGTARHEDDPGTYPNRAPRGPVVLVANEFSGSDGDIVNAASQALGVGPVVGVRTWGGVVGIDGRFDLVDGTVVTQPRYAFWLEGKGWGVENHGVDPDIEVVHPPGQIFADDDPQLDRAIKESFVLLRKRPAATPPPLPKPKVR</sequence>
<protein>
    <recommendedName>
        <fullName evidence="7">Tricorn protease homolog</fullName>
        <ecNumber evidence="7">3.4.21.-</ecNumber>
    </recommendedName>
</protein>
<dbReference type="RefSeq" id="WP_345217190.1">
    <property type="nucleotide sequence ID" value="NZ_BAABGN010000012.1"/>
</dbReference>
<dbReference type="InterPro" id="IPR029045">
    <property type="entry name" value="ClpP/crotonase-like_dom_sf"/>
</dbReference>
<dbReference type="Gene3D" id="2.130.10.10">
    <property type="entry name" value="YVTN repeat-like/Quinoprotein amine dehydrogenase"/>
    <property type="match status" value="1"/>
</dbReference>
<dbReference type="Pfam" id="PF26549">
    <property type="entry name" value="Tricorn_N"/>
    <property type="match status" value="1"/>
</dbReference>
<evidence type="ECO:0000256" key="2">
    <source>
        <dbReference type="ARBA" id="ARBA00008524"/>
    </source>
</evidence>
<name>A0ABP8LH34_9MICO</name>
<evidence type="ECO:0000256" key="6">
    <source>
        <dbReference type="ARBA" id="ARBA00022825"/>
    </source>
</evidence>
<gene>
    <name evidence="10" type="ORF">GCM10023169_31210</name>
</gene>
<evidence type="ECO:0000256" key="8">
    <source>
        <dbReference type="SAM" id="MobiDB-lite"/>
    </source>
</evidence>
<dbReference type="InterPro" id="IPR015943">
    <property type="entry name" value="WD40/YVTN_repeat-like_dom_sf"/>
</dbReference>
<evidence type="ECO:0000259" key="9">
    <source>
        <dbReference type="PROSITE" id="PS50106"/>
    </source>
</evidence>
<dbReference type="Gene3D" id="2.30.42.10">
    <property type="match status" value="1"/>
</dbReference>
<comment type="subcellular location">
    <subcellularLocation>
        <location evidence="1 7">Cytoplasm</location>
    </subcellularLocation>
</comment>
<dbReference type="InterPro" id="IPR001478">
    <property type="entry name" value="PDZ"/>
</dbReference>
<dbReference type="Pfam" id="PF14685">
    <property type="entry name" value="PDZ_Tricorn"/>
    <property type="match status" value="1"/>
</dbReference>
<dbReference type="Pfam" id="PF14684">
    <property type="entry name" value="Tricorn_C1"/>
    <property type="match status" value="1"/>
</dbReference>
<feature type="domain" description="PDZ" evidence="9">
    <location>
        <begin position="795"/>
        <end position="874"/>
    </location>
</feature>
<dbReference type="SUPFAM" id="SSF50156">
    <property type="entry name" value="PDZ domain-like"/>
    <property type="match status" value="1"/>
</dbReference>
<evidence type="ECO:0000313" key="10">
    <source>
        <dbReference type="EMBL" id="GAA4429202.1"/>
    </source>
</evidence>
<evidence type="ECO:0000256" key="4">
    <source>
        <dbReference type="ARBA" id="ARBA00022670"/>
    </source>
</evidence>
<keyword evidence="3 7" id="KW-0963">Cytoplasm</keyword>
<organism evidence="10 11">
    <name type="scientific">Georgenia halophila</name>
    <dbReference type="NCBI Taxonomy" id="620889"/>
    <lineage>
        <taxon>Bacteria</taxon>
        <taxon>Bacillati</taxon>
        <taxon>Actinomycetota</taxon>
        <taxon>Actinomycetes</taxon>
        <taxon>Micrococcales</taxon>
        <taxon>Bogoriellaceae</taxon>
        <taxon>Georgenia</taxon>
    </lineage>
</organism>
<dbReference type="PANTHER" id="PTHR43253:SF1">
    <property type="entry name" value="TRICORN PROTEASE HOMOLOG 2-RELATED"/>
    <property type="match status" value="1"/>
</dbReference>
<reference evidence="11" key="1">
    <citation type="journal article" date="2019" name="Int. J. Syst. Evol. Microbiol.">
        <title>The Global Catalogue of Microorganisms (GCM) 10K type strain sequencing project: providing services to taxonomists for standard genome sequencing and annotation.</title>
        <authorList>
            <consortium name="The Broad Institute Genomics Platform"/>
            <consortium name="The Broad Institute Genome Sequencing Center for Infectious Disease"/>
            <person name="Wu L."/>
            <person name="Ma J."/>
        </authorList>
    </citation>
    <scope>NUCLEOTIDE SEQUENCE [LARGE SCALE GENOMIC DNA]</scope>
    <source>
        <strain evidence="11">JCM 17810</strain>
    </source>
</reference>
<dbReference type="Gene3D" id="3.90.226.10">
    <property type="entry name" value="2-enoyl-CoA Hydratase, Chain A, domain 1"/>
    <property type="match status" value="1"/>
</dbReference>
<dbReference type="InterPro" id="IPR005151">
    <property type="entry name" value="Tail-specific_protease"/>
</dbReference>
<feature type="region of interest" description="Disordered" evidence="8">
    <location>
        <begin position="417"/>
        <end position="437"/>
    </location>
</feature>
<feature type="region of interest" description="Disordered" evidence="8">
    <location>
        <begin position="540"/>
        <end position="589"/>
    </location>
</feature>
<dbReference type="InterPro" id="IPR012393">
    <property type="entry name" value="Tricorn_protease"/>
</dbReference>
<dbReference type="InterPro" id="IPR029414">
    <property type="entry name" value="Tricorn_PDZ"/>
</dbReference>
<keyword evidence="11" id="KW-1185">Reference proteome</keyword>
<evidence type="ECO:0000256" key="7">
    <source>
        <dbReference type="PIRNR" id="PIRNR036421"/>
    </source>
</evidence>
<dbReference type="PIRSF" id="PIRSF036421">
    <property type="entry name" value="Tricorn_protease"/>
    <property type="match status" value="1"/>
</dbReference>
<dbReference type="InterPro" id="IPR036034">
    <property type="entry name" value="PDZ_sf"/>
</dbReference>
<dbReference type="Gene3D" id="3.30.750.44">
    <property type="match status" value="1"/>
</dbReference>
<dbReference type="PROSITE" id="PS50106">
    <property type="entry name" value="PDZ"/>
    <property type="match status" value="1"/>
</dbReference>
<dbReference type="CDD" id="cd07562">
    <property type="entry name" value="Peptidase_S41_TRI"/>
    <property type="match status" value="1"/>
</dbReference>
<dbReference type="SUPFAM" id="SSF52096">
    <property type="entry name" value="ClpP/crotonase"/>
    <property type="match status" value="1"/>
</dbReference>
<comment type="caution">
    <text evidence="10">The sequence shown here is derived from an EMBL/GenBank/DDBJ whole genome shotgun (WGS) entry which is preliminary data.</text>
</comment>
<keyword evidence="5 7" id="KW-0378">Hydrolase</keyword>
<dbReference type="SUPFAM" id="SSF82171">
    <property type="entry name" value="DPP6 N-terminal domain-like"/>
    <property type="match status" value="1"/>
</dbReference>
<evidence type="ECO:0000313" key="11">
    <source>
        <dbReference type="Proteomes" id="UP001500622"/>
    </source>
</evidence>
<dbReference type="InterPro" id="IPR028204">
    <property type="entry name" value="Tricorn_C1"/>
</dbReference>
<accession>A0ABP8LH34</accession>
<evidence type="ECO:0000256" key="3">
    <source>
        <dbReference type="ARBA" id="ARBA00022490"/>
    </source>
</evidence>
<dbReference type="EMBL" id="BAABGN010000012">
    <property type="protein sequence ID" value="GAA4429202.1"/>
    <property type="molecule type" value="Genomic_DNA"/>
</dbReference>